<feature type="region of interest" description="Disordered" evidence="1">
    <location>
        <begin position="114"/>
        <end position="170"/>
    </location>
</feature>
<accession>K0KPX5</accession>
<keyword evidence="3" id="KW-1185">Reference proteome</keyword>
<evidence type="ECO:0000313" key="3">
    <source>
        <dbReference type="Proteomes" id="UP000009328"/>
    </source>
</evidence>
<dbReference type="EMBL" id="CAIF01000071">
    <property type="protein sequence ID" value="CCH43228.1"/>
    <property type="molecule type" value="Genomic_DNA"/>
</dbReference>
<gene>
    <name evidence="2" type="ORF">BN7_2775</name>
</gene>
<feature type="compositionally biased region" description="Low complexity" evidence="1">
    <location>
        <begin position="122"/>
        <end position="147"/>
    </location>
</feature>
<proteinExistence type="predicted"/>
<dbReference type="AlphaFoldDB" id="K0KPX5"/>
<protein>
    <submittedName>
        <fullName evidence="2">Uncharacterized protein</fullName>
    </submittedName>
</protein>
<evidence type="ECO:0000256" key="1">
    <source>
        <dbReference type="SAM" id="MobiDB-lite"/>
    </source>
</evidence>
<dbReference type="HOGENOM" id="CLU_1571830_0_0_1"/>
<name>K0KPX5_WICCF</name>
<dbReference type="InParanoid" id="K0KPX5"/>
<comment type="caution">
    <text evidence="2">The sequence shown here is derived from an EMBL/GenBank/DDBJ whole genome shotgun (WGS) entry which is preliminary data.</text>
</comment>
<dbReference type="Proteomes" id="UP000009328">
    <property type="component" value="Unassembled WGS sequence"/>
</dbReference>
<sequence>MREQPIPIEIILDEGQILRSEDHSNNCCKVLLVSFEKVHSNLPCNSLSSKYKRVSLTLENLRESNISLVKASGYQSYKVVSKKKDKYGDSSFVDLCFTNDGEIEVKNYGSIDVSTQEDIDDGSSTSTTVSPDSSEISTPSSGSSRSQRASRRMMQRSINYNKVELKPLTS</sequence>
<organism evidence="2 3">
    <name type="scientific">Wickerhamomyces ciferrii (strain ATCC 14091 / BCRC 22168 / CBS 111 / JCM 3599 / NBRC 0793 / NRRL Y-1031 F-60-10)</name>
    <name type="common">Yeast</name>
    <name type="synonym">Pichia ciferrii</name>
    <dbReference type="NCBI Taxonomy" id="1206466"/>
    <lineage>
        <taxon>Eukaryota</taxon>
        <taxon>Fungi</taxon>
        <taxon>Dikarya</taxon>
        <taxon>Ascomycota</taxon>
        <taxon>Saccharomycotina</taxon>
        <taxon>Saccharomycetes</taxon>
        <taxon>Phaffomycetales</taxon>
        <taxon>Wickerhamomycetaceae</taxon>
        <taxon>Wickerhamomyces</taxon>
    </lineage>
</organism>
<evidence type="ECO:0000313" key="2">
    <source>
        <dbReference type="EMBL" id="CCH43228.1"/>
    </source>
</evidence>
<reference evidence="2 3" key="1">
    <citation type="journal article" date="2012" name="Eukaryot. Cell">
        <title>Draft genome sequence of Wickerhamomyces ciferrii NRRL Y-1031 F-60-10.</title>
        <authorList>
            <person name="Schneider J."/>
            <person name="Andrea H."/>
            <person name="Blom J."/>
            <person name="Jaenicke S."/>
            <person name="Ruckert C."/>
            <person name="Schorsch C."/>
            <person name="Szczepanowski R."/>
            <person name="Farwick M."/>
            <person name="Goesmann A."/>
            <person name="Puhler A."/>
            <person name="Schaffer S."/>
            <person name="Tauch A."/>
            <person name="Kohler T."/>
            <person name="Brinkrolf K."/>
        </authorList>
    </citation>
    <scope>NUCLEOTIDE SEQUENCE [LARGE SCALE GENOMIC DNA]</scope>
    <source>
        <strain evidence="3">ATCC 14091 / BCRC 22168 / CBS 111 / JCM 3599 / NBRC 0793 / NRRL Y-1031 F-60-10</strain>
    </source>
</reference>